<comment type="caution">
    <text evidence="1">The sequence shown here is derived from an EMBL/GenBank/DDBJ whole genome shotgun (WGS) entry which is preliminary data.</text>
</comment>
<protein>
    <submittedName>
        <fullName evidence="1">Uncharacterized protein</fullName>
    </submittedName>
</protein>
<sequence length="315" mass="35053">MNADIAREINAINHILATVPFRNTSAPLPYFLDTYKLQYEDMVPINDANKFPIEPNKLLKLGISLGNLIKTLKLDEEMHQEQQQRQSLFIASLNNSVSRHPSVNHSLASIKSPVSGYYDPYDPFHGERQSSTVTNSANNQSLQHVKFVKNLLLLLKNFDIGTTTSAGTKLHELSSKASNLSLSKNSSPIKLNSRQLLIEKLEINISLDVLFIYKITMQLVLSIYVTLQSHIAGADLSSSTDDKSSIMESSSIFSSNSLNSSNDSILSADEYVRILHNILARISTGLIEPFLQLMLLEVVKPGLHQGFQTLVDRLS</sequence>
<evidence type="ECO:0000313" key="1">
    <source>
        <dbReference type="EMBL" id="KAJ9095539.1"/>
    </source>
</evidence>
<gene>
    <name evidence="1" type="ORF">QFC19_007521</name>
</gene>
<name>A0ACC2V8Q4_9TREE</name>
<evidence type="ECO:0000313" key="2">
    <source>
        <dbReference type="Proteomes" id="UP001241377"/>
    </source>
</evidence>
<keyword evidence="2" id="KW-1185">Reference proteome</keyword>
<accession>A0ACC2V8Q4</accession>
<dbReference type="EMBL" id="JASBWR010000100">
    <property type="protein sequence ID" value="KAJ9095539.1"/>
    <property type="molecule type" value="Genomic_DNA"/>
</dbReference>
<proteinExistence type="predicted"/>
<dbReference type="Proteomes" id="UP001241377">
    <property type="component" value="Unassembled WGS sequence"/>
</dbReference>
<reference evidence="1" key="1">
    <citation type="submission" date="2023-04" db="EMBL/GenBank/DDBJ databases">
        <title>Draft Genome sequencing of Naganishia species isolated from polar environments using Oxford Nanopore Technology.</title>
        <authorList>
            <person name="Leo P."/>
            <person name="Venkateswaran K."/>
        </authorList>
    </citation>
    <scope>NUCLEOTIDE SEQUENCE</scope>
    <source>
        <strain evidence="1">MNA-CCFEE 5261</strain>
    </source>
</reference>
<organism evidence="1 2">
    <name type="scientific">Naganishia cerealis</name>
    <dbReference type="NCBI Taxonomy" id="610337"/>
    <lineage>
        <taxon>Eukaryota</taxon>
        <taxon>Fungi</taxon>
        <taxon>Dikarya</taxon>
        <taxon>Basidiomycota</taxon>
        <taxon>Agaricomycotina</taxon>
        <taxon>Tremellomycetes</taxon>
        <taxon>Filobasidiales</taxon>
        <taxon>Filobasidiaceae</taxon>
        <taxon>Naganishia</taxon>
    </lineage>
</organism>